<organism evidence="1 2">
    <name type="scientific">Mycena chlorophos</name>
    <name type="common">Agaric fungus</name>
    <name type="synonym">Agaricus chlorophos</name>
    <dbReference type="NCBI Taxonomy" id="658473"/>
    <lineage>
        <taxon>Eukaryota</taxon>
        <taxon>Fungi</taxon>
        <taxon>Dikarya</taxon>
        <taxon>Basidiomycota</taxon>
        <taxon>Agaricomycotina</taxon>
        <taxon>Agaricomycetes</taxon>
        <taxon>Agaricomycetidae</taxon>
        <taxon>Agaricales</taxon>
        <taxon>Marasmiineae</taxon>
        <taxon>Mycenaceae</taxon>
        <taxon>Mycena</taxon>
    </lineage>
</organism>
<gene>
    <name evidence="1" type="ORF">MCHLO_04095</name>
</gene>
<protein>
    <submittedName>
        <fullName evidence="1">Uncharacterized protein</fullName>
    </submittedName>
</protein>
<keyword evidence="2" id="KW-1185">Reference proteome</keyword>
<evidence type="ECO:0000313" key="2">
    <source>
        <dbReference type="Proteomes" id="UP000815677"/>
    </source>
</evidence>
<dbReference type="Proteomes" id="UP000815677">
    <property type="component" value="Unassembled WGS sequence"/>
</dbReference>
<proteinExistence type="predicted"/>
<evidence type="ECO:0000313" key="1">
    <source>
        <dbReference type="EMBL" id="GAT46587.1"/>
    </source>
</evidence>
<accession>A0ABQ0L6G1</accession>
<reference evidence="1" key="1">
    <citation type="submission" date="2014-09" db="EMBL/GenBank/DDBJ databases">
        <title>Genome sequence of the luminous mushroom Mycena chlorophos for searching fungal bioluminescence genes.</title>
        <authorList>
            <person name="Tanaka Y."/>
            <person name="Kasuga D."/>
            <person name="Oba Y."/>
            <person name="Hase S."/>
            <person name="Sato K."/>
            <person name="Oba Y."/>
            <person name="Sakakibara Y."/>
        </authorList>
    </citation>
    <scope>NUCLEOTIDE SEQUENCE</scope>
</reference>
<name>A0ABQ0L6G1_MYCCL</name>
<dbReference type="EMBL" id="DF842602">
    <property type="protein sequence ID" value="GAT46587.1"/>
    <property type="molecule type" value="Genomic_DNA"/>
</dbReference>
<sequence length="124" mass="13777">MRHLEMNMAVDGVGSLVTIQSTPLSHPIGMPTAFRDDAPVTLFWFIDMRFKHLVKQHTRTAAAAMGSVDGIFGVALRGAQQRPRPPARTVGFRWMICARKRDNLIYSDDEEDSEGSKLVDAGHP</sequence>